<dbReference type="AlphaFoldDB" id="A0ABD3R1V4"/>
<evidence type="ECO:0000313" key="17">
    <source>
        <dbReference type="Proteomes" id="UP001530377"/>
    </source>
</evidence>
<dbReference type="GO" id="GO:0016491">
    <property type="term" value="F:oxidoreductase activity"/>
    <property type="evidence" value="ECO:0007669"/>
    <property type="project" value="UniProtKB-KW"/>
</dbReference>
<feature type="region of interest" description="Disordered" evidence="14">
    <location>
        <begin position="1"/>
        <end position="30"/>
    </location>
</feature>
<dbReference type="PANTHER" id="PTHR11082:SF5">
    <property type="entry name" value="TRNA-DIHYDROURIDINE(16_17) SYNTHASE [NAD(P)(+)]-LIKE"/>
    <property type="match status" value="1"/>
</dbReference>
<evidence type="ECO:0000256" key="3">
    <source>
        <dbReference type="ARBA" id="ARBA00022643"/>
    </source>
</evidence>
<keyword evidence="5" id="KW-0521">NADP</keyword>
<dbReference type="GO" id="GO:0002943">
    <property type="term" value="P:tRNA dihydrouridine synthesis"/>
    <property type="evidence" value="ECO:0007669"/>
    <property type="project" value="UniProtKB-ARBA"/>
</dbReference>
<evidence type="ECO:0000256" key="2">
    <source>
        <dbReference type="ARBA" id="ARBA00022630"/>
    </source>
</evidence>
<dbReference type="EMBL" id="JALLPB020000852">
    <property type="protein sequence ID" value="KAL3806252.1"/>
    <property type="molecule type" value="Genomic_DNA"/>
</dbReference>
<keyword evidence="3" id="KW-0288">FMN</keyword>
<evidence type="ECO:0000259" key="15">
    <source>
        <dbReference type="Pfam" id="PF01207"/>
    </source>
</evidence>
<evidence type="ECO:0000256" key="12">
    <source>
        <dbReference type="ARBA" id="ARBA00048934"/>
    </source>
</evidence>
<evidence type="ECO:0000256" key="1">
    <source>
        <dbReference type="ARBA" id="ARBA00001917"/>
    </source>
</evidence>
<dbReference type="Pfam" id="PF01207">
    <property type="entry name" value="Dus"/>
    <property type="match status" value="1"/>
</dbReference>
<dbReference type="InterPro" id="IPR013785">
    <property type="entry name" value="Aldolase_TIM"/>
</dbReference>
<dbReference type="InterPro" id="IPR035587">
    <property type="entry name" value="DUS-like_FMN-bd"/>
</dbReference>
<evidence type="ECO:0000256" key="10">
    <source>
        <dbReference type="ARBA" id="ARBA00047287"/>
    </source>
</evidence>
<reference evidence="16 17" key="1">
    <citation type="submission" date="2024-10" db="EMBL/GenBank/DDBJ databases">
        <title>Updated reference genomes for cyclostephanoid diatoms.</title>
        <authorList>
            <person name="Roberts W.R."/>
            <person name="Alverson A.J."/>
        </authorList>
    </citation>
    <scope>NUCLEOTIDE SEQUENCE [LARGE SCALE GENOMIC DNA]</scope>
    <source>
        <strain evidence="16 17">AJA228-03</strain>
    </source>
</reference>
<keyword evidence="17" id="KW-1185">Reference proteome</keyword>
<comment type="catalytic activity">
    <reaction evidence="11">
        <text>5,6-dihydrouridine(16) in tRNA + NADP(+) = uridine(16) in tRNA + NADPH + H(+)</text>
        <dbReference type="Rhea" id="RHEA:53376"/>
        <dbReference type="Rhea" id="RHEA-COMP:13543"/>
        <dbReference type="Rhea" id="RHEA-COMP:13544"/>
        <dbReference type="ChEBI" id="CHEBI:15378"/>
        <dbReference type="ChEBI" id="CHEBI:57783"/>
        <dbReference type="ChEBI" id="CHEBI:58349"/>
        <dbReference type="ChEBI" id="CHEBI:65315"/>
        <dbReference type="ChEBI" id="CHEBI:74443"/>
        <dbReference type="EC" id="1.3.1.88"/>
    </reaction>
    <physiologicalReaction direction="right-to-left" evidence="11">
        <dbReference type="Rhea" id="RHEA:53378"/>
    </physiologicalReaction>
</comment>
<evidence type="ECO:0000256" key="9">
    <source>
        <dbReference type="ARBA" id="ARBA00038890"/>
    </source>
</evidence>
<comment type="caution">
    <text evidence="16">The sequence shown here is derived from an EMBL/GenBank/DDBJ whole genome shotgun (WGS) entry which is preliminary data.</text>
</comment>
<dbReference type="Proteomes" id="UP001530377">
    <property type="component" value="Unassembled WGS sequence"/>
</dbReference>
<keyword evidence="6" id="KW-0560">Oxidoreductase</keyword>
<feature type="domain" description="DUS-like FMN-binding" evidence="15">
    <location>
        <begin position="55"/>
        <end position="208"/>
    </location>
</feature>
<evidence type="ECO:0000256" key="13">
    <source>
        <dbReference type="ARBA" id="ARBA00049467"/>
    </source>
</evidence>
<evidence type="ECO:0000256" key="4">
    <source>
        <dbReference type="ARBA" id="ARBA00022694"/>
    </source>
</evidence>
<dbReference type="EC" id="1.3.1.88" evidence="9"/>
<proteinExistence type="inferred from homology"/>
<dbReference type="Gene3D" id="3.20.20.70">
    <property type="entry name" value="Aldolase class I"/>
    <property type="match status" value="1"/>
</dbReference>
<evidence type="ECO:0000256" key="8">
    <source>
        <dbReference type="ARBA" id="ARBA00038313"/>
    </source>
</evidence>
<protein>
    <recommendedName>
        <fullName evidence="9">tRNA-dihydrouridine(16/17) synthase [NAD(P)(+)]</fullName>
        <ecNumber evidence="9">1.3.1.88</ecNumber>
    </recommendedName>
</protein>
<dbReference type="InterPro" id="IPR018517">
    <property type="entry name" value="tRNA_hU_synthase_CS"/>
</dbReference>
<evidence type="ECO:0000256" key="14">
    <source>
        <dbReference type="SAM" id="MobiDB-lite"/>
    </source>
</evidence>
<organism evidence="16 17">
    <name type="scientific">Cyclostephanos tholiformis</name>
    <dbReference type="NCBI Taxonomy" id="382380"/>
    <lineage>
        <taxon>Eukaryota</taxon>
        <taxon>Sar</taxon>
        <taxon>Stramenopiles</taxon>
        <taxon>Ochrophyta</taxon>
        <taxon>Bacillariophyta</taxon>
        <taxon>Coscinodiscophyceae</taxon>
        <taxon>Thalassiosirophycidae</taxon>
        <taxon>Stephanodiscales</taxon>
        <taxon>Stephanodiscaceae</taxon>
        <taxon>Cyclostephanos</taxon>
    </lineage>
</organism>
<keyword evidence="7" id="KW-0520">NAD</keyword>
<comment type="catalytic activity">
    <reaction evidence="12">
        <text>5,6-dihydrouridine(16) in tRNA + NAD(+) = uridine(16) in tRNA + NADH + H(+)</text>
        <dbReference type="Rhea" id="RHEA:53380"/>
        <dbReference type="Rhea" id="RHEA-COMP:13543"/>
        <dbReference type="Rhea" id="RHEA-COMP:13544"/>
        <dbReference type="ChEBI" id="CHEBI:15378"/>
        <dbReference type="ChEBI" id="CHEBI:57540"/>
        <dbReference type="ChEBI" id="CHEBI:57945"/>
        <dbReference type="ChEBI" id="CHEBI:65315"/>
        <dbReference type="ChEBI" id="CHEBI:74443"/>
        <dbReference type="EC" id="1.3.1.88"/>
    </reaction>
    <physiologicalReaction direction="right-to-left" evidence="12">
        <dbReference type="Rhea" id="RHEA:53382"/>
    </physiologicalReaction>
</comment>
<comment type="catalytic activity">
    <reaction evidence="13">
        <text>5,6-dihydrouridine(17) in tRNA + NADP(+) = uridine(17) in tRNA + NADPH + H(+)</text>
        <dbReference type="Rhea" id="RHEA:53368"/>
        <dbReference type="Rhea" id="RHEA-COMP:13541"/>
        <dbReference type="Rhea" id="RHEA-COMP:13542"/>
        <dbReference type="ChEBI" id="CHEBI:15378"/>
        <dbReference type="ChEBI" id="CHEBI:57783"/>
        <dbReference type="ChEBI" id="CHEBI:58349"/>
        <dbReference type="ChEBI" id="CHEBI:65315"/>
        <dbReference type="ChEBI" id="CHEBI:74443"/>
        <dbReference type="EC" id="1.3.1.88"/>
    </reaction>
    <physiologicalReaction direction="right-to-left" evidence="13">
        <dbReference type="Rhea" id="RHEA:53370"/>
    </physiologicalReaction>
</comment>
<evidence type="ECO:0000313" key="16">
    <source>
        <dbReference type="EMBL" id="KAL3806252.1"/>
    </source>
</evidence>
<evidence type="ECO:0000256" key="6">
    <source>
        <dbReference type="ARBA" id="ARBA00023002"/>
    </source>
</evidence>
<name>A0ABD3R1V4_9STRA</name>
<comment type="cofactor">
    <cofactor evidence="1">
        <name>FMN</name>
        <dbReference type="ChEBI" id="CHEBI:58210"/>
    </cofactor>
</comment>
<evidence type="ECO:0000256" key="5">
    <source>
        <dbReference type="ARBA" id="ARBA00022857"/>
    </source>
</evidence>
<keyword evidence="4" id="KW-0819">tRNA processing</keyword>
<comment type="similarity">
    <text evidence="8">Belongs to the Dus family. Dus1 subfamily.</text>
</comment>
<dbReference type="PANTHER" id="PTHR11082">
    <property type="entry name" value="TRNA-DIHYDROURIDINE SYNTHASE"/>
    <property type="match status" value="1"/>
</dbReference>
<dbReference type="PROSITE" id="PS01136">
    <property type="entry name" value="UPF0034"/>
    <property type="match status" value="1"/>
</dbReference>
<evidence type="ECO:0000256" key="11">
    <source>
        <dbReference type="ARBA" id="ARBA00047652"/>
    </source>
</evidence>
<sequence length="284" mass="31956">MRDAHPDDTANLVVQPCGSDPVEARDGDDRAAQDIREQQCRRRRGARGGGILPFGIDLNLGCPRECVLNGGYGAFLAERDADAAVSCVSSMRHAIDAYKSRTSGDIVRNGPLLSAKIRLLDKDIDDTIDPVRRLHRAGVDYATVHCRRRRTSMRAPRTWKPGAGSWMHCHEMHWPIILNGRISNYDDARRVMELTNCHAVMAATGYLRDHRKYGPSMHDVDVASLALEYLEYAERYPPPSYLYIQKHMRWIFRNVLQPPTSPVLTSPITPIGASSYGPSWYVRS</sequence>
<comment type="catalytic activity">
    <reaction evidence="10">
        <text>5,6-dihydrouridine(17) in tRNA + NAD(+) = uridine(17) in tRNA + NADH + H(+)</text>
        <dbReference type="Rhea" id="RHEA:53372"/>
        <dbReference type="Rhea" id="RHEA-COMP:13541"/>
        <dbReference type="Rhea" id="RHEA-COMP:13542"/>
        <dbReference type="ChEBI" id="CHEBI:15378"/>
        <dbReference type="ChEBI" id="CHEBI:57540"/>
        <dbReference type="ChEBI" id="CHEBI:57945"/>
        <dbReference type="ChEBI" id="CHEBI:65315"/>
        <dbReference type="ChEBI" id="CHEBI:74443"/>
        <dbReference type="EC" id="1.3.1.88"/>
    </reaction>
    <physiologicalReaction direction="right-to-left" evidence="10">
        <dbReference type="Rhea" id="RHEA:53374"/>
    </physiologicalReaction>
</comment>
<accession>A0ABD3R1V4</accession>
<gene>
    <name evidence="16" type="ORF">ACHAXA_001075</name>
</gene>
<evidence type="ECO:0000256" key="7">
    <source>
        <dbReference type="ARBA" id="ARBA00023027"/>
    </source>
</evidence>
<dbReference type="SUPFAM" id="SSF51395">
    <property type="entry name" value="FMN-linked oxidoreductases"/>
    <property type="match status" value="1"/>
</dbReference>
<keyword evidence="2" id="KW-0285">Flavoprotein</keyword>